<organism evidence="9 10">
    <name type="scientific">Stichopus japonicus</name>
    <name type="common">Sea cucumber</name>
    <dbReference type="NCBI Taxonomy" id="307972"/>
    <lineage>
        <taxon>Eukaryota</taxon>
        <taxon>Metazoa</taxon>
        <taxon>Echinodermata</taxon>
        <taxon>Eleutherozoa</taxon>
        <taxon>Echinozoa</taxon>
        <taxon>Holothuroidea</taxon>
        <taxon>Aspidochirotacea</taxon>
        <taxon>Aspidochirotida</taxon>
        <taxon>Stichopodidae</taxon>
        <taxon>Apostichopus</taxon>
    </lineage>
</organism>
<dbReference type="InterPro" id="IPR020472">
    <property type="entry name" value="WD40_PAC1"/>
</dbReference>
<dbReference type="Pfam" id="PF04003">
    <property type="entry name" value="Utp12"/>
    <property type="match status" value="1"/>
</dbReference>
<dbReference type="GO" id="GO:0034388">
    <property type="term" value="C:Pwp2p-containing subcomplex of 90S preribosome"/>
    <property type="evidence" value="ECO:0007669"/>
    <property type="project" value="TreeGrafter"/>
</dbReference>
<feature type="region of interest" description="Disordered" evidence="7">
    <location>
        <begin position="871"/>
        <end position="923"/>
    </location>
</feature>
<evidence type="ECO:0000259" key="8">
    <source>
        <dbReference type="Pfam" id="PF04003"/>
    </source>
</evidence>
<dbReference type="InterPro" id="IPR001680">
    <property type="entry name" value="WD40_rpt"/>
</dbReference>
<dbReference type="FunFam" id="2.130.10.10:FF:000216">
    <property type="entry name" value="Periodic tryptophan protein 2 homolog"/>
    <property type="match status" value="1"/>
</dbReference>
<evidence type="ECO:0000313" key="9">
    <source>
        <dbReference type="EMBL" id="PIK47368.1"/>
    </source>
</evidence>
<keyword evidence="5" id="KW-0539">Nucleus</keyword>
<gene>
    <name evidence="9" type="ORF">BSL78_15755</name>
</gene>
<dbReference type="SMART" id="SM00320">
    <property type="entry name" value="WD40"/>
    <property type="match status" value="12"/>
</dbReference>
<comment type="subcellular location">
    <subcellularLocation>
        <location evidence="1">Nucleus</location>
        <location evidence="1">Nucleolus</location>
    </subcellularLocation>
</comment>
<dbReference type="SUPFAM" id="SSF50998">
    <property type="entry name" value="Quinoprotein alcohol dehydrogenase-like"/>
    <property type="match status" value="1"/>
</dbReference>
<feature type="repeat" description="WD" evidence="6">
    <location>
        <begin position="508"/>
        <end position="541"/>
    </location>
</feature>
<evidence type="ECO:0000256" key="3">
    <source>
        <dbReference type="ARBA" id="ARBA00022574"/>
    </source>
</evidence>
<feature type="domain" description="Small-subunit processome Utp12" evidence="8">
    <location>
        <begin position="781"/>
        <end position="864"/>
    </location>
</feature>
<protein>
    <submittedName>
        <fullName evidence="9">Putative periodic tryptophan protein 2-like isoform X2</fullName>
    </submittedName>
</protein>
<dbReference type="Proteomes" id="UP000230750">
    <property type="component" value="Unassembled WGS sequence"/>
</dbReference>
<keyword evidence="4" id="KW-0677">Repeat</keyword>
<dbReference type="InterPro" id="IPR011047">
    <property type="entry name" value="Quinoprotein_ADH-like_sf"/>
</dbReference>
<evidence type="ECO:0000256" key="5">
    <source>
        <dbReference type="ARBA" id="ARBA00023242"/>
    </source>
</evidence>
<dbReference type="Gene3D" id="2.130.10.10">
    <property type="entry name" value="YVTN repeat-like/Quinoprotein amine dehydrogenase"/>
    <property type="match status" value="3"/>
</dbReference>
<proteinExistence type="inferred from homology"/>
<evidence type="ECO:0000313" key="10">
    <source>
        <dbReference type="Proteomes" id="UP000230750"/>
    </source>
</evidence>
<name>A0A2G8KH92_STIJA</name>
<evidence type="ECO:0000256" key="6">
    <source>
        <dbReference type="PROSITE-ProRule" id="PRU00221"/>
    </source>
</evidence>
<dbReference type="GO" id="GO:0032040">
    <property type="term" value="C:small-subunit processome"/>
    <property type="evidence" value="ECO:0007669"/>
    <property type="project" value="TreeGrafter"/>
</dbReference>
<feature type="repeat" description="WD" evidence="6">
    <location>
        <begin position="422"/>
        <end position="463"/>
    </location>
</feature>
<keyword evidence="10" id="KW-1185">Reference proteome</keyword>
<dbReference type="PROSITE" id="PS50294">
    <property type="entry name" value="WD_REPEATS_REGION"/>
    <property type="match status" value="3"/>
</dbReference>
<dbReference type="STRING" id="307972.A0A2G8KH92"/>
<dbReference type="Pfam" id="PF00400">
    <property type="entry name" value="WD40"/>
    <property type="match status" value="5"/>
</dbReference>
<dbReference type="InterPro" id="IPR015943">
    <property type="entry name" value="WD40/YVTN_repeat-like_dom_sf"/>
</dbReference>
<keyword evidence="3 6" id="KW-0853">WD repeat</keyword>
<dbReference type="InterPro" id="IPR027145">
    <property type="entry name" value="PWP2"/>
</dbReference>
<dbReference type="GO" id="GO:0000462">
    <property type="term" value="P:maturation of SSU-rRNA from tricistronic rRNA transcript (SSU-rRNA, 5.8S rRNA, LSU-rRNA)"/>
    <property type="evidence" value="ECO:0007669"/>
    <property type="project" value="TreeGrafter"/>
</dbReference>
<dbReference type="EMBL" id="MRZV01000584">
    <property type="protein sequence ID" value="PIK47368.1"/>
    <property type="molecule type" value="Genomic_DNA"/>
</dbReference>
<reference evidence="9 10" key="1">
    <citation type="journal article" date="2017" name="PLoS Biol.">
        <title>The sea cucumber genome provides insights into morphological evolution and visceral regeneration.</title>
        <authorList>
            <person name="Zhang X."/>
            <person name="Sun L."/>
            <person name="Yuan J."/>
            <person name="Sun Y."/>
            <person name="Gao Y."/>
            <person name="Zhang L."/>
            <person name="Li S."/>
            <person name="Dai H."/>
            <person name="Hamel J.F."/>
            <person name="Liu C."/>
            <person name="Yu Y."/>
            <person name="Liu S."/>
            <person name="Lin W."/>
            <person name="Guo K."/>
            <person name="Jin S."/>
            <person name="Xu P."/>
            <person name="Storey K.B."/>
            <person name="Huan P."/>
            <person name="Zhang T."/>
            <person name="Zhou Y."/>
            <person name="Zhang J."/>
            <person name="Lin C."/>
            <person name="Li X."/>
            <person name="Xing L."/>
            <person name="Huo D."/>
            <person name="Sun M."/>
            <person name="Wang L."/>
            <person name="Mercier A."/>
            <person name="Li F."/>
            <person name="Yang H."/>
            <person name="Xiang J."/>
        </authorList>
    </citation>
    <scope>NUCLEOTIDE SEQUENCE [LARGE SCALE GENOMIC DNA]</scope>
    <source>
        <strain evidence="9">Shaxun</strain>
        <tissue evidence="9">Muscle</tissue>
    </source>
</reference>
<dbReference type="PANTHER" id="PTHR19858">
    <property type="entry name" value="WD40 REPEAT PROTEIN"/>
    <property type="match status" value="1"/>
</dbReference>
<feature type="region of interest" description="Disordered" evidence="7">
    <location>
        <begin position="255"/>
        <end position="276"/>
    </location>
</feature>
<dbReference type="PROSITE" id="PS50082">
    <property type="entry name" value="WD_REPEATS_2"/>
    <property type="match status" value="4"/>
</dbReference>
<dbReference type="PRINTS" id="PR00320">
    <property type="entry name" value="GPROTEINBRPT"/>
</dbReference>
<accession>A0A2G8KH92</accession>
<dbReference type="PROSITE" id="PS00678">
    <property type="entry name" value="WD_REPEATS_1"/>
    <property type="match status" value="2"/>
</dbReference>
<dbReference type="PANTHER" id="PTHR19858:SF0">
    <property type="entry name" value="PERIODIC TRYPTOPHAN PROTEIN 2 HOMOLOG"/>
    <property type="match status" value="1"/>
</dbReference>
<evidence type="ECO:0000256" key="4">
    <source>
        <dbReference type="ARBA" id="ARBA00022737"/>
    </source>
</evidence>
<evidence type="ECO:0000256" key="1">
    <source>
        <dbReference type="ARBA" id="ARBA00004604"/>
    </source>
</evidence>
<dbReference type="InterPro" id="IPR007148">
    <property type="entry name" value="SSU_processome_Utp12"/>
</dbReference>
<comment type="similarity">
    <text evidence="2">Belongs to the WD repeat PWP2 family.</text>
</comment>
<dbReference type="InterPro" id="IPR019775">
    <property type="entry name" value="WD40_repeat_CS"/>
</dbReference>
<feature type="repeat" description="WD" evidence="6">
    <location>
        <begin position="559"/>
        <end position="591"/>
    </location>
</feature>
<feature type="compositionally biased region" description="Acidic residues" evidence="7">
    <location>
        <begin position="886"/>
        <end position="901"/>
    </location>
</feature>
<dbReference type="SUPFAM" id="SSF82171">
    <property type="entry name" value="DPP6 N-terminal domain-like"/>
    <property type="match status" value="1"/>
</dbReference>
<evidence type="ECO:0000256" key="7">
    <source>
        <dbReference type="SAM" id="MobiDB-lite"/>
    </source>
</evidence>
<dbReference type="GO" id="GO:0000028">
    <property type="term" value="P:ribosomal small subunit assembly"/>
    <property type="evidence" value="ECO:0007669"/>
    <property type="project" value="TreeGrafter"/>
</dbReference>
<evidence type="ECO:0000256" key="2">
    <source>
        <dbReference type="ARBA" id="ARBA00010226"/>
    </source>
</evidence>
<dbReference type="CDD" id="cd00200">
    <property type="entry name" value="WD40"/>
    <property type="match status" value="1"/>
</dbReference>
<feature type="repeat" description="WD" evidence="6">
    <location>
        <begin position="380"/>
        <end position="421"/>
    </location>
</feature>
<dbReference type="AlphaFoldDB" id="A0A2G8KH92"/>
<comment type="caution">
    <text evidence="9">The sequence shown here is derived from an EMBL/GenBank/DDBJ whole genome shotgun (WGS) entry which is preliminary data.</text>
</comment>
<sequence>MPIAYFLECTKDIKDLSFSFSNLLGAVYRKGNICFTGDGDSVISPVGNRITKFDLRKNKSETFPIEARLNLKCVALSPDGLTAILIDHAGDALLCSLTSKTVLHHLMLKGRVHAVKYSPDGKYIAVVKGRVVQVYLAPRSGRHNFNPLQLHRTYYGAYDDNTCVDWTSDSRFFAVGSKDMMTRVFAVGYTDCFLIQTFTGHKDRVVAVFFEENSLNFYSMSRRCDLVAWECNTNIEDVKDIDAAPKKNISTFIQPMETDDKPDEENMEQAQTEQSQKNKNFKITKRKFWFYNNSEVGMTAENTCADYHKKNRILVTGFSSGVFQIHEMPDFNLIHTLSISDQKIAAVTFNPSGDWIAFGCSGLGQLLVWEWQSECYVLKQQGHYNSMSCLDFSPDGQHIATGAEDGKVKLWNTSSGFCFVTFTEHTAGVTGVKFKHTGKVVVSSSLDGTVRAFDLNRYRNFRTFTSPRQAQFSSLAMDASGEIICASAQDTFEVFVWSMQTGRLLEVLSGHEGPVASITFSPTDAVLASVSWDKTLKIWDIFQRKGSRETLTLTTDGLAVSFRPDGKQLAVASLDFQVTFWDIKSASQVGSIEGRRDLSSGRRDTDFITAKRSATAKSFTTLCYSADGECILAAGRAQYVCIYHVKEQLLLKKFEITCNLSLDAMKEYLNRRKMTDFGSKALIDQETEEERGRAISLPGVKSGEMSSRTFKPEVNVPCVRFSPTGRQWAATTTEGLFLFSLDSSLTFDPYDLTLNITPELVIETLAKEDWSLALILSHRLNEKKFIQQVVESIPPDQIDVVVLSLSEVYVEKMLQFAASQLTDSPHLEFYLQWMEKLLMLHGPNLKMQTSSSHQAMLTTLQKALPVENRAWAGSKRRERKRTLEKDEADEGIAEIGSDSEDEQKQDSDNESEMSDTIITPLYK</sequence>
<dbReference type="OrthoDB" id="3142434at2759"/>